<reference evidence="1 2" key="1">
    <citation type="submission" date="2012-06" db="EMBL/GenBank/DDBJ databases">
        <title>Complete sequence of Sulfurospirillum barnesii SES-3.</title>
        <authorList>
            <consortium name="US DOE Joint Genome Institute"/>
            <person name="Lucas S."/>
            <person name="Han J."/>
            <person name="Lapidus A."/>
            <person name="Cheng J.-F."/>
            <person name="Goodwin L."/>
            <person name="Pitluck S."/>
            <person name="Peters L."/>
            <person name="Ovchinnikova G."/>
            <person name="Lu M."/>
            <person name="Detter J.C."/>
            <person name="Han C."/>
            <person name="Tapia R."/>
            <person name="Land M."/>
            <person name="Hauser L."/>
            <person name="Kyrpides N."/>
            <person name="Ivanova N."/>
            <person name="Pagani I."/>
            <person name="Stolz J."/>
            <person name="Arkin A."/>
            <person name="Dehal P."/>
            <person name="Oremland R."/>
            <person name="Saltikov C."/>
            <person name="Basu P."/>
            <person name="Hollibaugh J."/>
            <person name="Newman D."/>
            <person name="Stolyar S."/>
            <person name="Hazen T."/>
            <person name="Woyke T."/>
        </authorList>
    </citation>
    <scope>NUCLEOTIDE SEQUENCE [LARGE SCALE GENOMIC DNA]</scope>
    <source>
        <strain evidence="2">ATCC 700032 / DSM 10660 / SES-3</strain>
    </source>
</reference>
<dbReference type="RefSeq" id="WP_014768331.1">
    <property type="nucleotide sequence ID" value="NC_018002.1"/>
</dbReference>
<keyword evidence="2" id="KW-1185">Reference proteome</keyword>
<dbReference type="Proteomes" id="UP000006176">
    <property type="component" value="Chromosome"/>
</dbReference>
<gene>
    <name evidence="1" type="ordered locus">Sulba_0117</name>
</gene>
<accession>I3XU20</accession>
<dbReference type="PATRIC" id="fig|760154.4.peg.113"/>
<name>I3XU20_SULBS</name>
<dbReference type="HOGENOM" id="CLU_164830_0_0_7"/>
<dbReference type="STRING" id="760154.Sulba_0117"/>
<evidence type="ECO:0000313" key="1">
    <source>
        <dbReference type="EMBL" id="AFL67444.1"/>
    </source>
</evidence>
<proteinExistence type="predicted"/>
<organism evidence="1 2">
    <name type="scientific">Sulfurospirillum barnesii (strain ATCC 700032 / DSM 10660 / SES-3)</name>
    <dbReference type="NCBI Taxonomy" id="760154"/>
    <lineage>
        <taxon>Bacteria</taxon>
        <taxon>Pseudomonadati</taxon>
        <taxon>Campylobacterota</taxon>
        <taxon>Epsilonproteobacteria</taxon>
        <taxon>Campylobacterales</taxon>
        <taxon>Sulfurospirillaceae</taxon>
        <taxon>Sulfurospirillum</taxon>
    </lineage>
</organism>
<dbReference type="AlphaFoldDB" id="I3XU20"/>
<dbReference type="KEGG" id="sba:Sulba_0117"/>
<dbReference type="eggNOG" id="COG2010">
    <property type="taxonomic scope" value="Bacteria"/>
</dbReference>
<dbReference type="EMBL" id="CP003333">
    <property type="protein sequence ID" value="AFL67444.1"/>
    <property type="molecule type" value="Genomic_DNA"/>
</dbReference>
<evidence type="ECO:0000313" key="2">
    <source>
        <dbReference type="Proteomes" id="UP000006176"/>
    </source>
</evidence>
<protein>
    <recommendedName>
        <fullName evidence="3">Cytochrome c domain-containing protein</fullName>
    </recommendedName>
</protein>
<dbReference type="OrthoDB" id="5339771at2"/>
<sequence length="111" mass="13195">MVRKTFFLLCIGTLVWAKPSVYERNCIPCHEDLAVKIDKFFYRYLLKYSSEAEVKKTMIAYLKAPKAETSILQDGLIQRFGVKKKSTLKEEELTQAIDEYWKRYNVFERLQ</sequence>
<evidence type="ECO:0008006" key="3">
    <source>
        <dbReference type="Google" id="ProtNLM"/>
    </source>
</evidence>